<dbReference type="AlphaFoldDB" id="A0AAV3Q6C1"/>
<dbReference type="GO" id="GO:0005886">
    <property type="term" value="C:plasma membrane"/>
    <property type="evidence" value="ECO:0007669"/>
    <property type="project" value="UniProtKB-SubCell"/>
</dbReference>
<evidence type="ECO:0000256" key="8">
    <source>
        <dbReference type="ARBA" id="ARBA00023180"/>
    </source>
</evidence>
<feature type="compositionally biased region" description="Low complexity" evidence="11">
    <location>
        <begin position="311"/>
        <end position="329"/>
    </location>
</feature>
<evidence type="ECO:0000256" key="6">
    <source>
        <dbReference type="ARBA" id="ARBA00022974"/>
    </source>
</evidence>
<dbReference type="InterPro" id="IPR000782">
    <property type="entry name" value="FAS1_domain"/>
</dbReference>
<feature type="domain" description="FAS1" evidence="13">
    <location>
        <begin position="21"/>
        <end position="152"/>
    </location>
</feature>
<dbReference type="InterPro" id="IPR036378">
    <property type="entry name" value="FAS1_dom_sf"/>
</dbReference>
<feature type="compositionally biased region" description="Pro residues" evidence="11">
    <location>
        <begin position="172"/>
        <end position="185"/>
    </location>
</feature>
<proteinExistence type="inferred from homology"/>
<evidence type="ECO:0000256" key="1">
    <source>
        <dbReference type="ARBA" id="ARBA00004609"/>
    </source>
</evidence>
<keyword evidence="3" id="KW-1003">Cell membrane</keyword>
<comment type="similarity">
    <text evidence="2">Belongs to the fasciclin-like AGP family.</text>
</comment>
<dbReference type="SUPFAM" id="SSF82153">
    <property type="entry name" value="FAS1 domain"/>
    <property type="match status" value="1"/>
</dbReference>
<evidence type="ECO:0000256" key="7">
    <source>
        <dbReference type="ARBA" id="ARBA00023136"/>
    </source>
</evidence>
<dbReference type="PANTHER" id="PTHR32382">
    <property type="entry name" value="FASCICLIN-LIKE ARABINOGALACTAN PROTEIN"/>
    <property type="match status" value="1"/>
</dbReference>
<comment type="subcellular location">
    <subcellularLocation>
        <location evidence="1">Cell membrane</location>
        <topology evidence="1">Lipid-anchor</topology>
        <topology evidence="1">GPI-anchor</topology>
    </subcellularLocation>
</comment>
<feature type="signal peptide" evidence="12">
    <location>
        <begin position="1"/>
        <end position="21"/>
    </location>
</feature>
<dbReference type="FunFam" id="2.30.180.10:FF:000015">
    <property type="entry name" value="Fasciclin-like arabinogalactan protein 3"/>
    <property type="match status" value="1"/>
</dbReference>
<reference evidence="14 15" key="1">
    <citation type="submission" date="2024-01" db="EMBL/GenBank/DDBJ databases">
        <title>The complete chloroplast genome sequence of Lithospermum erythrorhizon: insights into the phylogenetic relationship among Boraginaceae species and the maternal lineages of purple gromwells.</title>
        <authorList>
            <person name="Okada T."/>
            <person name="Watanabe K."/>
        </authorList>
    </citation>
    <scope>NUCLEOTIDE SEQUENCE [LARGE SCALE GENOMIC DNA]</scope>
</reference>
<protein>
    <submittedName>
        <fullName evidence="14">Cell adhesion molecule</fullName>
    </submittedName>
</protein>
<keyword evidence="15" id="KW-1185">Reference proteome</keyword>
<feature type="region of interest" description="Disordered" evidence="11">
    <location>
        <begin position="234"/>
        <end position="329"/>
    </location>
</feature>
<feature type="compositionally biased region" description="Polar residues" evidence="11">
    <location>
        <begin position="296"/>
        <end position="309"/>
    </location>
</feature>
<dbReference type="PROSITE" id="PS50213">
    <property type="entry name" value="FAS1"/>
    <property type="match status" value="1"/>
</dbReference>
<feature type="region of interest" description="Disordered" evidence="11">
    <location>
        <begin position="171"/>
        <end position="190"/>
    </location>
</feature>
<keyword evidence="6" id="KW-0654">Proteoglycan</keyword>
<dbReference type="Proteomes" id="UP001454036">
    <property type="component" value="Unassembled WGS sequence"/>
</dbReference>
<comment type="function">
    <text evidence="10">May be a cell surface adhesion protein.</text>
</comment>
<evidence type="ECO:0000313" key="14">
    <source>
        <dbReference type="EMBL" id="GAA0158702.1"/>
    </source>
</evidence>
<feature type="compositionally biased region" description="Pro residues" evidence="11">
    <location>
        <begin position="234"/>
        <end position="271"/>
    </location>
</feature>
<dbReference type="Gene3D" id="2.30.180.10">
    <property type="entry name" value="FAS1 domain"/>
    <property type="match status" value="1"/>
</dbReference>
<gene>
    <name evidence="14" type="ORF">LIER_15656</name>
</gene>
<organism evidence="14 15">
    <name type="scientific">Lithospermum erythrorhizon</name>
    <name type="common">Purple gromwell</name>
    <name type="synonym">Lithospermum officinale var. erythrorhizon</name>
    <dbReference type="NCBI Taxonomy" id="34254"/>
    <lineage>
        <taxon>Eukaryota</taxon>
        <taxon>Viridiplantae</taxon>
        <taxon>Streptophyta</taxon>
        <taxon>Embryophyta</taxon>
        <taxon>Tracheophyta</taxon>
        <taxon>Spermatophyta</taxon>
        <taxon>Magnoliopsida</taxon>
        <taxon>eudicotyledons</taxon>
        <taxon>Gunneridae</taxon>
        <taxon>Pentapetalae</taxon>
        <taxon>asterids</taxon>
        <taxon>lamiids</taxon>
        <taxon>Boraginales</taxon>
        <taxon>Boraginaceae</taxon>
        <taxon>Boraginoideae</taxon>
        <taxon>Lithospermeae</taxon>
        <taxon>Lithospermum</taxon>
    </lineage>
</organism>
<dbReference type="EMBL" id="BAABME010003412">
    <property type="protein sequence ID" value="GAA0158702.1"/>
    <property type="molecule type" value="Genomic_DNA"/>
</dbReference>
<feature type="chain" id="PRO_5043853508" evidence="12">
    <location>
        <begin position="22"/>
        <end position="356"/>
    </location>
</feature>
<keyword evidence="7" id="KW-0472">Membrane</keyword>
<keyword evidence="8" id="KW-0325">Glycoprotein</keyword>
<evidence type="ECO:0000256" key="3">
    <source>
        <dbReference type="ARBA" id="ARBA00022475"/>
    </source>
</evidence>
<sequence>MTSKIHLLFCLYFIFFIKSNAFNITAILNQFPAFSTFNSYLTQTQVASAINSKKSVTVLAVDNNGISSLSGKPADVLGKIMSLHAVLDYYDVQKLQNIQNRTTILTSLYQAHGQRRFLNATILNTGSVVISSVGSSSIHGANLVKSIFSEPYNLSILQVSTVVAPMSMVSAPSPPKIPPQPPAPPSKQTIPTRAVAATLPPIPGIPLPPLPNIPIPPLPNIPLPPIPVIPLPPRGPTLPPTPPTPVIPPPIQPTPPIPPTVPPTPVLPVPAPATSNPASPTPAPAPAPEPSDAPTNSDPPSATPQNAPGTSPGSSPKPAEAPPADAAPGAGTIVQLSLSFSVVVSALTVVQLFIVV</sequence>
<keyword evidence="5 12" id="KW-0732">Signal</keyword>
<accession>A0AAV3Q6C1</accession>
<evidence type="ECO:0000256" key="11">
    <source>
        <dbReference type="SAM" id="MobiDB-lite"/>
    </source>
</evidence>
<evidence type="ECO:0000259" key="13">
    <source>
        <dbReference type="PROSITE" id="PS50213"/>
    </source>
</evidence>
<dbReference type="InterPro" id="IPR033254">
    <property type="entry name" value="Plant_FLA"/>
</dbReference>
<evidence type="ECO:0000256" key="9">
    <source>
        <dbReference type="ARBA" id="ARBA00023288"/>
    </source>
</evidence>
<keyword evidence="9" id="KW-0449">Lipoprotein</keyword>
<evidence type="ECO:0000256" key="5">
    <source>
        <dbReference type="ARBA" id="ARBA00022729"/>
    </source>
</evidence>
<comment type="caution">
    <text evidence="14">The sequence shown here is derived from an EMBL/GenBank/DDBJ whole genome shotgun (WGS) entry which is preliminary data.</text>
</comment>
<feature type="compositionally biased region" description="Pro residues" evidence="11">
    <location>
        <begin position="279"/>
        <end position="291"/>
    </location>
</feature>
<evidence type="ECO:0000256" key="4">
    <source>
        <dbReference type="ARBA" id="ARBA00022622"/>
    </source>
</evidence>
<keyword evidence="4" id="KW-0336">GPI-anchor</keyword>
<dbReference type="PANTHER" id="PTHR32382:SF78">
    <property type="entry name" value="MUCIN-1-LIKE"/>
    <property type="match status" value="1"/>
</dbReference>
<name>A0AAV3Q6C1_LITER</name>
<evidence type="ECO:0000256" key="12">
    <source>
        <dbReference type="SAM" id="SignalP"/>
    </source>
</evidence>
<evidence type="ECO:0000256" key="2">
    <source>
        <dbReference type="ARBA" id="ARBA00007843"/>
    </source>
</evidence>
<evidence type="ECO:0000313" key="15">
    <source>
        <dbReference type="Proteomes" id="UP001454036"/>
    </source>
</evidence>
<evidence type="ECO:0000256" key="10">
    <source>
        <dbReference type="ARBA" id="ARBA00024686"/>
    </source>
</evidence>
<dbReference type="GO" id="GO:0098552">
    <property type="term" value="C:side of membrane"/>
    <property type="evidence" value="ECO:0007669"/>
    <property type="project" value="UniProtKB-KW"/>
</dbReference>
<dbReference type="Pfam" id="PF02469">
    <property type="entry name" value="Fasciclin"/>
    <property type="match status" value="1"/>
</dbReference>